<accession>A0ABU3F2D9</accession>
<evidence type="ECO:0000313" key="1">
    <source>
        <dbReference type="EMBL" id="MDT2600693.1"/>
    </source>
</evidence>
<proteinExistence type="predicted"/>
<dbReference type="RefSeq" id="WP_311822575.1">
    <property type="nucleotide sequence ID" value="NZ_JARPYF010000003.1"/>
</dbReference>
<organism evidence="1 2">
    <name type="scientific">Enterococcus hulanensis</name>
    <dbReference type="NCBI Taxonomy" id="2559929"/>
    <lineage>
        <taxon>Bacteria</taxon>
        <taxon>Bacillati</taxon>
        <taxon>Bacillota</taxon>
        <taxon>Bacilli</taxon>
        <taxon>Lactobacillales</taxon>
        <taxon>Enterococcaceae</taxon>
        <taxon>Enterococcus</taxon>
    </lineage>
</organism>
<keyword evidence="2" id="KW-1185">Reference proteome</keyword>
<name>A0ABU3F2D9_9ENTE</name>
<evidence type="ECO:0000313" key="2">
    <source>
        <dbReference type="Proteomes" id="UP001252875"/>
    </source>
</evidence>
<protein>
    <submittedName>
        <fullName evidence="1">Uncharacterized protein</fullName>
    </submittedName>
</protein>
<comment type="caution">
    <text evidence="1">The sequence shown here is derived from an EMBL/GenBank/DDBJ whole genome shotgun (WGS) entry which is preliminary data.</text>
</comment>
<reference evidence="1 2" key="1">
    <citation type="submission" date="2023-03" db="EMBL/GenBank/DDBJ databases">
        <authorList>
            <person name="Shen W."/>
            <person name="Cai J."/>
        </authorList>
    </citation>
    <scope>NUCLEOTIDE SEQUENCE [LARGE SCALE GENOMIC DNA]</scope>
    <source>
        <strain evidence="1 2">D6-4</strain>
    </source>
</reference>
<sequence>MGFNYDQKRKAYLAGKISHEEFYLEFADAIAFDDLSLLVPTDACKSRDPHLNDVPLKLRDYRFAEVRFLLSRAINQQIKKDLLKSTSFLIC</sequence>
<dbReference type="EMBL" id="JARPYI010000007">
    <property type="protein sequence ID" value="MDT2600693.1"/>
    <property type="molecule type" value="Genomic_DNA"/>
</dbReference>
<dbReference type="Proteomes" id="UP001252875">
    <property type="component" value="Unassembled WGS sequence"/>
</dbReference>
<gene>
    <name evidence="1" type="ORF">P7D85_12970</name>
</gene>